<gene>
    <name evidence="2" type="primary">109584935</name>
</gene>
<sequence length="181" mass="19198">MSTTAALSHSSPAWSYSPLSLSSLSPDNQKVPGSPQNSPLHSTSIIGLRPSPILFNAPGGSQACDARVPEVASSLLRRVLDVPQKRGLPSPTPSPIMNKKSCRVPGCTTPTTPSTLEQVVPTSKYSNVRVTGLKPSPRPGSSSSSPSLSPRSLTVSTRTRCGKVKVFNLFEDNEIFATREE</sequence>
<dbReference type="InParanoid" id="A0A1X7U2R5"/>
<feature type="region of interest" description="Disordered" evidence="1">
    <location>
        <begin position="1"/>
        <end position="45"/>
    </location>
</feature>
<protein>
    <submittedName>
        <fullName evidence="2">Uncharacterized protein</fullName>
    </submittedName>
</protein>
<evidence type="ECO:0000313" key="3">
    <source>
        <dbReference type="Proteomes" id="UP000007879"/>
    </source>
</evidence>
<dbReference type="EnsemblMetazoa" id="Aqu2.1.22060_001">
    <property type="protein sequence ID" value="Aqu2.1.22060_001"/>
    <property type="gene ID" value="Aqu2.1.22060"/>
</dbReference>
<dbReference type="EnsemblMetazoa" id="XM_020000850.1">
    <property type="protein sequence ID" value="XP_019856409.1"/>
    <property type="gene ID" value="LOC109584935"/>
</dbReference>
<dbReference type="KEGG" id="aqu:109584935"/>
<reference evidence="2" key="2">
    <citation type="submission" date="2017-05" db="UniProtKB">
        <authorList>
            <consortium name="EnsemblMetazoa"/>
        </authorList>
    </citation>
    <scope>IDENTIFICATION</scope>
</reference>
<feature type="compositionally biased region" description="Low complexity" evidence="1">
    <location>
        <begin position="139"/>
        <end position="157"/>
    </location>
</feature>
<reference evidence="3" key="1">
    <citation type="journal article" date="2010" name="Nature">
        <title>The Amphimedon queenslandica genome and the evolution of animal complexity.</title>
        <authorList>
            <person name="Srivastava M."/>
            <person name="Simakov O."/>
            <person name="Chapman J."/>
            <person name="Fahey B."/>
            <person name="Gauthier M.E."/>
            <person name="Mitros T."/>
            <person name="Richards G.S."/>
            <person name="Conaco C."/>
            <person name="Dacre M."/>
            <person name="Hellsten U."/>
            <person name="Larroux C."/>
            <person name="Putnam N.H."/>
            <person name="Stanke M."/>
            <person name="Adamska M."/>
            <person name="Darling A."/>
            <person name="Degnan S.M."/>
            <person name="Oakley T.H."/>
            <person name="Plachetzki D.C."/>
            <person name="Zhai Y."/>
            <person name="Adamski M."/>
            <person name="Calcino A."/>
            <person name="Cummins S.F."/>
            <person name="Goodstein D.M."/>
            <person name="Harris C."/>
            <person name="Jackson D.J."/>
            <person name="Leys S.P."/>
            <person name="Shu S."/>
            <person name="Woodcroft B.J."/>
            <person name="Vervoort M."/>
            <person name="Kosik K.S."/>
            <person name="Manning G."/>
            <person name="Degnan B.M."/>
            <person name="Rokhsar D.S."/>
        </authorList>
    </citation>
    <scope>NUCLEOTIDE SEQUENCE [LARGE SCALE GENOMIC DNA]</scope>
</reference>
<accession>A0A1X7U2R5</accession>
<evidence type="ECO:0000313" key="2">
    <source>
        <dbReference type="EnsemblMetazoa" id="Aqu2.1.22060_001"/>
    </source>
</evidence>
<proteinExistence type="predicted"/>
<feature type="region of interest" description="Disordered" evidence="1">
    <location>
        <begin position="83"/>
        <end position="103"/>
    </location>
</feature>
<organism evidence="2">
    <name type="scientific">Amphimedon queenslandica</name>
    <name type="common">Sponge</name>
    <dbReference type="NCBI Taxonomy" id="400682"/>
    <lineage>
        <taxon>Eukaryota</taxon>
        <taxon>Metazoa</taxon>
        <taxon>Porifera</taxon>
        <taxon>Demospongiae</taxon>
        <taxon>Heteroscleromorpha</taxon>
        <taxon>Haplosclerida</taxon>
        <taxon>Niphatidae</taxon>
        <taxon>Amphimedon</taxon>
    </lineage>
</organism>
<dbReference type="Proteomes" id="UP000007879">
    <property type="component" value="Unassembled WGS sequence"/>
</dbReference>
<keyword evidence="3" id="KW-1185">Reference proteome</keyword>
<name>A0A1X7U2R5_AMPQE</name>
<dbReference type="AlphaFoldDB" id="A0A1X7U2R5"/>
<evidence type="ECO:0000256" key="1">
    <source>
        <dbReference type="SAM" id="MobiDB-lite"/>
    </source>
</evidence>
<feature type="compositionally biased region" description="Polar residues" evidence="1">
    <location>
        <begin position="34"/>
        <end position="45"/>
    </location>
</feature>
<feature type="region of interest" description="Disordered" evidence="1">
    <location>
        <begin position="123"/>
        <end position="157"/>
    </location>
</feature>
<feature type="compositionally biased region" description="Low complexity" evidence="1">
    <location>
        <begin position="7"/>
        <end position="26"/>
    </location>
</feature>